<gene>
    <name evidence="1" type="ORF">METZ01_LOCUS14115</name>
</gene>
<reference evidence="1" key="1">
    <citation type="submission" date="2018-05" db="EMBL/GenBank/DDBJ databases">
        <authorList>
            <person name="Lanie J.A."/>
            <person name="Ng W.-L."/>
            <person name="Kazmierczak K.M."/>
            <person name="Andrzejewski T.M."/>
            <person name="Davidsen T.M."/>
            <person name="Wayne K.J."/>
            <person name="Tettelin H."/>
            <person name="Glass J.I."/>
            <person name="Rusch D."/>
            <person name="Podicherti R."/>
            <person name="Tsui H.-C.T."/>
            <person name="Winkler M.E."/>
        </authorList>
    </citation>
    <scope>NUCLEOTIDE SEQUENCE</scope>
</reference>
<dbReference type="InterPro" id="IPR008320">
    <property type="entry name" value="UCP032025"/>
</dbReference>
<name>A0A381P2Y1_9ZZZZ</name>
<organism evidence="1">
    <name type="scientific">marine metagenome</name>
    <dbReference type="NCBI Taxonomy" id="408172"/>
    <lineage>
        <taxon>unclassified sequences</taxon>
        <taxon>metagenomes</taxon>
        <taxon>ecological metagenomes</taxon>
    </lineage>
</organism>
<sequence length="139" mass="16512">MTLNLKKLCVGANKVLDLYERQEFIRDKYNKTLHITRMRPKKGDELKDGGSMFWIIKGNIRARQRILDLIPFSDDDGIKRCKILLSKNIYLTYPKKERPFQGWRYLESNDSPQDIKRFLFKENFEEEAIINELNSLGLL</sequence>
<evidence type="ECO:0000313" key="1">
    <source>
        <dbReference type="EMBL" id="SUZ61261.1"/>
    </source>
</evidence>
<dbReference type="AlphaFoldDB" id="A0A381P2Y1"/>
<protein>
    <recommendedName>
        <fullName evidence="2">Lysophospholipase</fullName>
    </recommendedName>
</protein>
<dbReference type="Pfam" id="PF07370">
    <property type="entry name" value="DUF1489"/>
    <property type="match status" value="1"/>
</dbReference>
<dbReference type="PIRSF" id="PIRSF032025">
    <property type="entry name" value="UCP032025"/>
    <property type="match status" value="1"/>
</dbReference>
<proteinExistence type="predicted"/>
<evidence type="ECO:0008006" key="2">
    <source>
        <dbReference type="Google" id="ProtNLM"/>
    </source>
</evidence>
<accession>A0A381P2Y1</accession>
<dbReference type="EMBL" id="UINC01000791">
    <property type="protein sequence ID" value="SUZ61261.1"/>
    <property type="molecule type" value="Genomic_DNA"/>
</dbReference>